<dbReference type="AlphaFoldDB" id="A0A4R1PXI7"/>
<dbReference type="Proteomes" id="UP000295063">
    <property type="component" value="Unassembled WGS sequence"/>
</dbReference>
<dbReference type="EMBL" id="SLUI01000006">
    <property type="protein sequence ID" value="TCL37266.1"/>
    <property type="molecule type" value="Genomic_DNA"/>
</dbReference>
<proteinExistence type="predicted"/>
<name>A0A4R1PXI7_9FIRM</name>
<keyword evidence="2" id="KW-1185">Reference proteome</keyword>
<comment type="caution">
    <text evidence="1">The sequence shown here is derived from an EMBL/GenBank/DDBJ whole genome shotgun (WGS) entry which is preliminary data.</text>
</comment>
<protein>
    <submittedName>
        <fullName evidence="1">Uncharacterized protein</fullName>
    </submittedName>
</protein>
<sequence length="124" mass="14673">MRYAQILYNKAHWIFESDETLEEMYSHRFHHSLLFVDVTNRPEVMEGWDYDGTNFTDPSIPRPLTKEEKINLLNAEFEPLLNANDQAYIIALRNIDSVLMDELNNERSRLKAAYDTKMEEFLNG</sequence>
<reference evidence="1 2" key="1">
    <citation type="submission" date="2019-03" db="EMBL/GenBank/DDBJ databases">
        <title>Genomic Encyclopedia of Type Strains, Phase IV (KMG-IV): sequencing the most valuable type-strain genomes for metagenomic binning, comparative biology and taxonomic classification.</title>
        <authorList>
            <person name="Goeker M."/>
        </authorList>
    </citation>
    <scope>NUCLEOTIDE SEQUENCE [LARGE SCALE GENOMIC DNA]</scope>
    <source>
        <strain evidence="1 2">DSM 15969</strain>
    </source>
</reference>
<evidence type="ECO:0000313" key="1">
    <source>
        <dbReference type="EMBL" id="TCL37266.1"/>
    </source>
</evidence>
<organism evidence="1 2">
    <name type="scientific">Anaerospora hongkongensis</name>
    <dbReference type="NCBI Taxonomy" id="244830"/>
    <lineage>
        <taxon>Bacteria</taxon>
        <taxon>Bacillati</taxon>
        <taxon>Bacillota</taxon>
        <taxon>Negativicutes</taxon>
        <taxon>Selenomonadales</taxon>
        <taxon>Sporomusaceae</taxon>
        <taxon>Anaerospora</taxon>
    </lineage>
</organism>
<gene>
    <name evidence="1" type="ORF">EV210_106135</name>
</gene>
<accession>A0A4R1PXI7</accession>
<evidence type="ECO:0000313" key="2">
    <source>
        <dbReference type="Proteomes" id="UP000295063"/>
    </source>
</evidence>